<sequence>MPTITGTNGNDTLIGTTAADSFLPLLGLDWLSGGLGFDTLTVNYAALLGITASIAAESAGAFAGAIGNALVPAANRVTFSGIEALALTFSPGNDTATIDAAPLAAGATLQLDAGAGFDVLRIDFSALADTTFQQGVNFLVTSNRGSFSGWDQFEITLGPGANRVTTQTGADAIHAAAGNDTISTGAGNDTIWSAGGIDVVNGGAGTDLWHGDYSGWSSALGFAYDTSAGTGYVTNGTTLTQIEGGSILTGSAEDSFLLMGLGAFHVDGGLGEDWLTWDDTGDLGTPYAASFENGGTGQFAGTVARATFAGIEHINAALGDGDNSAFVDAAPLALGATMNLSGGLGFDSLAVDFSAFAGTTFVVGADGTIAANRGTWLDFEQFFIAVGAGANTVTTGAGDDAAWSAGGADAIDLGAGFDQWEGDYSAAATALSFTWDGNTGAATLSNGTTLAHAEYADLTTGAGDDSFVMSGLLSADIHAGAGVDSLQRNDAGLAAAYRDVAIFAAGSAFQGLIGFNAFDGIEQLALTLSDDDNVAYVNAAPLLAGATLTLDGGAGADWLQLDLSTAPGALLATDAAGVITGDRGTYRGFEAVWIGLGSGANTITTGSGNDTVEAAHGGANRIATGAGDDLVIGGPGAETVDGGAGADLFVVSGRQAGHALTQDGLGGYILTDIDPTDGDDGVDRLTAVEQVRFADGSAALPAYAAGVTLTGTAGADTLSGTPWADRLSGLAGNDSLDGSLGDDWLSGGPGDDRLTGGGGVDTVDYADAPALVKISLAITGKAQATGGAGNDWLVDAIENLTGSAFADTLTGNALANRIEGAAGNDAIDGGAGADTLLGGLGNDTYTVDNAADEVLENAGEGTDLVKASASFTLSANVENLTLTGALAIDGTGNALANSLVGNTAANRLTGMEGNDTLDGAAGADTLVGGLGNDVYKVDNAGDQVLENAGEGTDLVSATITAILAANIENLTLAGTLAIDGTGNGLANSLVGNAAANRLTGLDGNDTLDGAAGADTLAGGLGNDTYKVDNAGDLVIEAAGEGTDLVSAAVTFTLAPNVENLTLTGTLAITGTGNTQANSLIGNAAANLLSGLAGNDTLNGGGGDDTLAGGAGADTLTGGAGADTFLFDLRETAALRDVIQDFAHLADHLAFDRAAFTPLAALPAGALDPAQLALGTAATTAQHHFVYTQATGSLYFDADGAGGTAQALVATLTTKPILSAADFLLI</sequence>
<dbReference type="Pfam" id="PF00353">
    <property type="entry name" value="HemolysinCabind"/>
    <property type="match status" value="10"/>
</dbReference>
<protein>
    <submittedName>
        <fullName evidence="3">Beta strand repeat-containing protein</fullName>
    </submittedName>
</protein>
<keyword evidence="4" id="KW-1185">Reference proteome</keyword>
<dbReference type="Proteomes" id="UP001595604">
    <property type="component" value="Unassembled WGS sequence"/>
</dbReference>
<dbReference type="SUPFAM" id="SSF51120">
    <property type="entry name" value="beta-Roll"/>
    <property type="match status" value="7"/>
</dbReference>
<reference evidence="4" key="1">
    <citation type="journal article" date="2019" name="Int. J. Syst. Evol. Microbiol.">
        <title>The Global Catalogue of Microorganisms (GCM) 10K type strain sequencing project: providing services to taxonomists for standard genome sequencing and annotation.</title>
        <authorList>
            <consortium name="The Broad Institute Genomics Platform"/>
            <consortium name="The Broad Institute Genome Sequencing Center for Infectious Disease"/>
            <person name="Wu L."/>
            <person name="Ma J."/>
        </authorList>
    </citation>
    <scope>NUCLEOTIDE SEQUENCE [LARGE SCALE GENOMIC DNA]</scope>
    <source>
        <strain evidence="4">KCTC 42984</strain>
    </source>
</reference>
<organism evidence="3 4">
    <name type="scientific">Novosphingobium bradum</name>
    <dbReference type="NCBI Taxonomy" id="1737444"/>
    <lineage>
        <taxon>Bacteria</taxon>
        <taxon>Pseudomonadati</taxon>
        <taxon>Pseudomonadota</taxon>
        <taxon>Alphaproteobacteria</taxon>
        <taxon>Sphingomonadales</taxon>
        <taxon>Sphingomonadaceae</taxon>
        <taxon>Novosphingobium</taxon>
    </lineage>
</organism>
<dbReference type="PRINTS" id="PR00313">
    <property type="entry name" value="CABNDNGRPT"/>
</dbReference>
<evidence type="ECO:0000313" key="4">
    <source>
        <dbReference type="Proteomes" id="UP001595604"/>
    </source>
</evidence>
<dbReference type="Gene3D" id="2.160.20.160">
    <property type="match status" value="1"/>
</dbReference>
<comment type="caution">
    <text evidence="3">The sequence shown here is derived from an EMBL/GenBank/DDBJ whole genome shotgun (WGS) entry which is preliminary data.</text>
</comment>
<dbReference type="RefSeq" id="WP_379508966.1">
    <property type="nucleotide sequence ID" value="NZ_JBHRTQ010000004.1"/>
</dbReference>
<proteinExistence type="predicted"/>
<dbReference type="EMBL" id="JBHRTQ010000004">
    <property type="protein sequence ID" value="MFC3173587.1"/>
    <property type="molecule type" value="Genomic_DNA"/>
</dbReference>
<dbReference type="Gene3D" id="2.150.10.10">
    <property type="entry name" value="Serralysin-like metalloprotease, C-terminal"/>
    <property type="match status" value="4"/>
</dbReference>
<name>A0ABV7INR2_9SPHN</name>
<evidence type="ECO:0000313" key="3">
    <source>
        <dbReference type="EMBL" id="MFC3173587.1"/>
    </source>
</evidence>
<comment type="subcellular location">
    <subcellularLocation>
        <location evidence="1">Secreted</location>
    </subcellularLocation>
</comment>
<accession>A0ABV7INR2</accession>
<evidence type="ECO:0000256" key="2">
    <source>
        <dbReference type="ARBA" id="ARBA00022525"/>
    </source>
</evidence>
<dbReference type="InterPro" id="IPR011049">
    <property type="entry name" value="Serralysin-like_metalloprot_C"/>
</dbReference>
<dbReference type="InterPro" id="IPR018511">
    <property type="entry name" value="Hemolysin-typ_Ca-bd_CS"/>
</dbReference>
<dbReference type="InterPro" id="IPR001343">
    <property type="entry name" value="Hemolysn_Ca-bd"/>
</dbReference>
<dbReference type="PANTHER" id="PTHR38340:SF1">
    <property type="entry name" value="S-LAYER PROTEIN"/>
    <property type="match status" value="1"/>
</dbReference>
<dbReference type="PROSITE" id="PS00330">
    <property type="entry name" value="HEMOLYSIN_CALCIUM"/>
    <property type="match status" value="3"/>
</dbReference>
<dbReference type="PANTHER" id="PTHR38340">
    <property type="entry name" value="S-LAYER PROTEIN"/>
    <property type="match status" value="1"/>
</dbReference>
<gene>
    <name evidence="3" type="ORF">ACFOD9_04915</name>
</gene>
<evidence type="ECO:0000256" key="1">
    <source>
        <dbReference type="ARBA" id="ARBA00004613"/>
    </source>
</evidence>
<dbReference type="InterPro" id="IPR050557">
    <property type="entry name" value="RTX_toxin/Mannuronan_C5-epim"/>
</dbReference>
<keyword evidence="2" id="KW-0964">Secreted</keyword>